<dbReference type="GO" id="GO:0005509">
    <property type="term" value="F:calcium ion binding"/>
    <property type="evidence" value="ECO:0007669"/>
    <property type="project" value="InterPro"/>
</dbReference>
<evidence type="ECO:0000256" key="4">
    <source>
        <dbReference type="ARBA" id="ARBA00022786"/>
    </source>
</evidence>
<dbReference type="OMA" id="ECHRINQ"/>
<keyword evidence="5" id="KW-0539">Nucleus</keyword>
<dbReference type="Pfam" id="PF01789">
    <property type="entry name" value="PsbP"/>
    <property type="match status" value="1"/>
</dbReference>
<dbReference type="InterPro" id="IPR057207">
    <property type="entry name" value="FBXL15_LRR"/>
</dbReference>
<dbReference type="PANTHER" id="PTHR13318:SF173">
    <property type="entry name" value="OS06G0605900 PROTEIN"/>
    <property type="match status" value="1"/>
</dbReference>
<reference evidence="8 9" key="1">
    <citation type="journal article" date="2018" name="Science">
        <title>The opium poppy genome and morphinan production.</title>
        <authorList>
            <person name="Guo L."/>
            <person name="Winzer T."/>
            <person name="Yang X."/>
            <person name="Li Y."/>
            <person name="Ning Z."/>
            <person name="He Z."/>
            <person name="Teodor R."/>
            <person name="Lu Y."/>
            <person name="Bowser T.A."/>
            <person name="Graham I.A."/>
            <person name="Ye K."/>
        </authorList>
    </citation>
    <scope>NUCLEOTIDE SEQUENCE [LARGE SCALE GENOMIC DNA]</scope>
    <source>
        <strain evidence="9">cv. HN1</strain>
        <tissue evidence="8">Leaves</tissue>
    </source>
</reference>
<dbReference type="GO" id="GO:0009873">
    <property type="term" value="P:ethylene-activated signaling pathway"/>
    <property type="evidence" value="ECO:0007669"/>
    <property type="project" value="UniProtKB-KW"/>
</dbReference>
<dbReference type="InterPro" id="IPR002683">
    <property type="entry name" value="PsbP_C"/>
</dbReference>
<proteinExistence type="predicted"/>
<dbReference type="Pfam" id="PF25372">
    <property type="entry name" value="DUF7885"/>
    <property type="match status" value="2"/>
</dbReference>
<dbReference type="EMBL" id="CM010725">
    <property type="protein sequence ID" value="RZC84940.1"/>
    <property type="molecule type" value="Genomic_DNA"/>
</dbReference>
<dbReference type="FunFam" id="3.80.10.10:FF:000451">
    <property type="entry name" value="EIN3-binding F-box protein 1"/>
    <property type="match status" value="1"/>
</dbReference>
<dbReference type="PANTHER" id="PTHR13318">
    <property type="entry name" value="PARTNER OF PAIRED, ISOFORM B-RELATED"/>
    <property type="match status" value="1"/>
</dbReference>
<dbReference type="FunFam" id="3.80.10.10:FF:000473">
    <property type="entry name" value="EIN3-binding F-box protein 1"/>
    <property type="match status" value="1"/>
</dbReference>
<dbReference type="InterPro" id="IPR016123">
    <property type="entry name" value="Mog1/PsbP_a/b/a-sand"/>
</dbReference>
<keyword evidence="4" id="KW-0833">Ubl conjugation pathway</keyword>
<dbReference type="SUPFAM" id="SSF52047">
    <property type="entry name" value="RNI-like"/>
    <property type="match status" value="2"/>
</dbReference>
<evidence type="ECO:0000313" key="8">
    <source>
        <dbReference type="EMBL" id="RZC84940.1"/>
    </source>
</evidence>
<evidence type="ECO:0000259" key="7">
    <source>
        <dbReference type="Pfam" id="PF25372"/>
    </source>
</evidence>
<sequence length="868" mass="93433">MPGFINYRGDDECFKGASYASLIGAGFSSFSPRMDAKYSPLKRNRINGPFVFSAKEFVQKKKQASIEVLHDECLFEIFRRLAGRKEKSSCALVSKKWLMLLSSIQSKESIKVVPGEKASEEIEDEGYLTRCLKGRKATDNRLAAIAVGIASAGGLGKLSIRGNNTVRGVSNVGLAAIGRGCPSLKVLSAWDVSTIGDQGLTEIANGCHKLEKLDLIRCPLVSDRALFAIAENCRDLTTLTIESCPRIGDGGLQAIARGCPFLHTIMIKDCPLVGDQGISSLVSSSQYTLVKVKLQNLNITEISAAVIGHSGINVTDLALIGLQCVSERGFCVMGMAHGLQKLESLTVSSCPGLTDRALETIGKGSPNLKNLSLHKCSLISDNGLVSYTKSSFSIKSIQLHECNEISQYGVLAAISNCGSKLRAVSLVKCMGIKDIVLEAHRLTPSKSLKSLSIRDCPGFGSNILAVVGWLCPQLEDIDISGHSGVTDAGFLSVVENCQAGLMKVNLSGCVNITDSSVTSLARLHSGMLQYLNLGGCSKVTDESLAAIALHCYGLEDLDVSKCAITDLAIASLCCERMPELLNLYLSGCSQITDKCMPFLAKLGESLISLNLQDCKSLSGRMVELLAEKLCECEVGLQKPVVAATFSSSKRRGASFLIRAEQTESPRADVTGRRETLVLGTIGTCVSLFNPTSAACNTVAAESKKAGYMGVTDKKDGYEFLYPFGWQEVSVEGLDKVVKDVIEPLESASVTLIATTKQDIRDLGPPKEIAEALINKVLSPPSEKTKLIDATEREVDGKAYYTLEFVAQAPNYTRHALAAICIGNGKFYTFTTGANQRRWEKMKDKLHTVVDSFKIFEIQEGAILPPSMN</sequence>
<feature type="domain" description="PsbP C-terminal" evidence="6">
    <location>
        <begin position="706"/>
        <end position="854"/>
    </location>
</feature>
<dbReference type="GO" id="GO:0010105">
    <property type="term" value="P:negative regulation of ethylene-activated signaling pathway"/>
    <property type="evidence" value="ECO:0007669"/>
    <property type="project" value="UniProtKB-ARBA"/>
</dbReference>
<evidence type="ECO:0000313" key="9">
    <source>
        <dbReference type="Proteomes" id="UP000316621"/>
    </source>
</evidence>
<gene>
    <name evidence="8" type="ORF">C5167_047723</name>
</gene>
<accession>A0A4Y7LK00</accession>
<feature type="domain" description="F-box/LRR-repeat protein 15-like leucin rich repeat" evidence="7">
    <location>
        <begin position="470"/>
        <end position="626"/>
    </location>
</feature>
<evidence type="ECO:0000256" key="5">
    <source>
        <dbReference type="ARBA" id="ARBA00023242"/>
    </source>
</evidence>
<dbReference type="SMART" id="SM00367">
    <property type="entry name" value="LRR_CC"/>
    <property type="match status" value="11"/>
</dbReference>
<comment type="pathway">
    <text evidence="2">Protein modification; protein ubiquitination.</text>
</comment>
<protein>
    <submittedName>
        <fullName evidence="8">Uncharacterized protein</fullName>
    </submittedName>
</protein>
<evidence type="ECO:0000259" key="6">
    <source>
        <dbReference type="Pfam" id="PF01789"/>
    </source>
</evidence>
<dbReference type="STRING" id="3469.A0A4Y7LK00"/>
<feature type="domain" description="F-box/LRR-repeat protein 15-like leucin rich repeat" evidence="7">
    <location>
        <begin position="207"/>
        <end position="351"/>
    </location>
</feature>
<dbReference type="GO" id="GO:0009654">
    <property type="term" value="C:photosystem II oxygen evolving complex"/>
    <property type="evidence" value="ECO:0007669"/>
    <property type="project" value="InterPro"/>
</dbReference>
<dbReference type="GO" id="GO:0005634">
    <property type="term" value="C:nucleus"/>
    <property type="evidence" value="ECO:0007669"/>
    <property type="project" value="UniProtKB-SubCell"/>
</dbReference>
<dbReference type="GO" id="GO:0031146">
    <property type="term" value="P:SCF-dependent proteasomal ubiquitin-dependent protein catabolic process"/>
    <property type="evidence" value="ECO:0007669"/>
    <property type="project" value="TreeGrafter"/>
</dbReference>
<evidence type="ECO:0000256" key="2">
    <source>
        <dbReference type="ARBA" id="ARBA00004906"/>
    </source>
</evidence>
<evidence type="ECO:0000256" key="3">
    <source>
        <dbReference type="ARBA" id="ARBA00022745"/>
    </source>
</evidence>
<dbReference type="NCBIfam" id="NF040946">
    <property type="entry name" value="PSII_PsbP"/>
    <property type="match status" value="1"/>
</dbReference>
<dbReference type="GO" id="GO:0019898">
    <property type="term" value="C:extrinsic component of membrane"/>
    <property type="evidence" value="ECO:0007669"/>
    <property type="project" value="InterPro"/>
</dbReference>
<dbReference type="Gramene" id="RZC84940">
    <property type="protein sequence ID" value="RZC84940"/>
    <property type="gene ID" value="C5167_047723"/>
</dbReference>
<dbReference type="SUPFAM" id="SSF55724">
    <property type="entry name" value="Mog1p/PsbP-like"/>
    <property type="match status" value="1"/>
</dbReference>
<dbReference type="AlphaFoldDB" id="A0A4Y7LK00"/>
<organism evidence="8 9">
    <name type="scientific">Papaver somniferum</name>
    <name type="common">Opium poppy</name>
    <dbReference type="NCBI Taxonomy" id="3469"/>
    <lineage>
        <taxon>Eukaryota</taxon>
        <taxon>Viridiplantae</taxon>
        <taxon>Streptophyta</taxon>
        <taxon>Embryophyta</taxon>
        <taxon>Tracheophyta</taxon>
        <taxon>Spermatophyta</taxon>
        <taxon>Magnoliopsida</taxon>
        <taxon>Ranunculales</taxon>
        <taxon>Papaveraceae</taxon>
        <taxon>Papaveroideae</taxon>
        <taxon>Papaver</taxon>
    </lineage>
</organism>
<keyword evidence="3" id="KW-0936">Ethylene signaling pathway</keyword>
<dbReference type="GO" id="GO:0019005">
    <property type="term" value="C:SCF ubiquitin ligase complex"/>
    <property type="evidence" value="ECO:0007669"/>
    <property type="project" value="TreeGrafter"/>
</dbReference>
<dbReference type="FunFam" id="3.80.10.10:FF:000595">
    <property type="entry name" value="EIN3-binding F-box protein 1"/>
    <property type="match status" value="1"/>
</dbReference>
<dbReference type="Proteomes" id="UP000316621">
    <property type="component" value="Chromosome 11"/>
</dbReference>
<dbReference type="Gene3D" id="3.40.1000.10">
    <property type="entry name" value="Mog1/PsbP, alpha/beta/alpha sandwich"/>
    <property type="match status" value="1"/>
</dbReference>
<dbReference type="Gene3D" id="3.80.10.10">
    <property type="entry name" value="Ribonuclease Inhibitor"/>
    <property type="match status" value="3"/>
</dbReference>
<evidence type="ECO:0000256" key="1">
    <source>
        <dbReference type="ARBA" id="ARBA00004123"/>
    </source>
</evidence>
<dbReference type="InterPro" id="IPR006553">
    <property type="entry name" value="Leu-rich_rpt_Cys-con_subtyp"/>
</dbReference>
<dbReference type="GO" id="GO:0015979">
    <property type="term" value="P:photosynthesis"/>
    <property type="evidence" value="ECO:0007669"/>
    <property type="project" value="InterPro"/>
</dbReference>
<dbReference type="InterPro" id="IPR032675">
    <property type="entry name" value="LRR_dom_sf"/>
</dbReference>
<name>A0A4Y7LK00_PAPSO</name>
<keyword evidence="9" id="KW-1185">Reference proteome</keyword>
<comment type="subcellular location">
    <subcellularLocation>
        <location evidence="1">Nucleus</location>
    </subcellularLocation>
</comment>